<comment type="catalytic activity">
    <reaction evidence="6">
        <text>guanosine(527) in 16S rRNA + S-adenosyl-L-methionine = N(7)-methylguanosine(527) in 16S rRNA + S-adenosyl-L-homocysteine</text>
        <dbReference type="Rhea" id="RHEA:42732"/>
        <dbReference type="Rhea" id="RHEA-COMP:10209"/>
        <dbReference type="Rhea" id="RHEA-COMP:10210"/>
        <dbReference type="ChEBI" id="CHEBI:57856"/>
        <dbReference type="ChEBI" id="CHEBI:59789"/>
        <dbReference type="ChEBI" id="CHEBI:74269"/>
        <dbReference type="ChEBI" id="CHEBI:74480"/>
        <dbReference type="EC" id="2.1.1.170"/>
    </reaction>
</comment>
<comment type="subcellular location">
    <subcellularLocation>
        <location evidence="6">Cytoplasm</location>
    </subcellularLocation>
</comment>
<comment type="similarity">
    <text evidence="6">Belongs to the methyltransferase superfamily. RNA methyltransferase RsmG family.</text>
</comment>
<dbReference type="InterPro" id="IPR029063">
    <property type="entry name" value="SAM-dependent_MTases_sf"/>
</dbReference>
<dbReference type="Proteomes" id="UP000575898">
    <property type="component" value="Unassembled WGS sequence"/>
</dbReference>
<dbReference type="AlphaFoldDB" id="A0A840MI29"/>
<feature type="binding site" evidence="6">
    <location>
        <position position="75"/>
    </location>
    <ligand>
        <name>S-adenosyl-L-methionine</name>
        <dbReference type="ChEBI" id="CHEBI:59789"/>
    </ligand>
</feature>
<evidence type="ECO:0000256" key="2">
    <source>
        <dbReference type="ARBA" id="ARBA00022552"/>
    </source>
</evidence>
<evidence type="ECO:0000256" key="6">
    <source>
        <dbReference type="HAMAP-Rule" id="MF_00074"/>
    </source>
</evidence>
<keyword evidence="1 6" id="KW-0963">Cytoplasm</keyword>
<keyword evidence="3 6" id="KW-0489">Methyltransferase</keyword>
<keyword evidence="2 6" id="KW-0698">rRNA processing</keyword>
<gene>
    <name evidence="6" type="primary">rsmG</name>
    <name evidence="7" type="ORF">HNQ59_001345</name>
</gene>
<feature type="binding site" evidence="6">
    <location>
        <position position="80"/>
    </location>
    <ligand>
        <name>S-adenosyl-L-methionine</name>
        <dbReference type="ChEBI" id="CHEBI:59789"/>
    </ligand>
</feature>
<dbReference type="PIRSF" id="PIRSF003078">
    <property type="entry name" value="GidB"/>
    <property type="match status" value="1"/>
</dbReference>
<evidence type="ECO:0000256" key="1">
    <source>
        <dbReference type="ARBA" id="ARBA00022490"/>
    </source>
</evidence>
<organism evidence="7 8">
    <name type="scientific">Chitinivorax tropicus</name>
    <dbReference type="NCBI Taxonomy" id="714531"/>
    <lineage>
        <taxon>Bacteria</taxon>
        <taxon>Pseudomonadati</taxon>
        <taxon>Pseudomonadota</taxon>
        <taxon>Betaproteobacteria</taxon>
        <taxon>Chitinivorax</taxon>
    </lineage>
</organism>
<dbReference type="InterPro" id="IPR003682">
    <property type="entry name" value="rRNA_ssu_MeTfrase_G"/>
</dbReference>
<dbReference type="PANTHER" id="PTHR31760">
    <property type="entry name" value="S-ADENOSYL-L-METHIONINE-DEPENDENT METHYLTRANSFERASES SUPERFAMILY PROTEIN"/>
    <property type="match status" value="1"/>
</dbReference>
<name>A0A840MI29_9PROT</name>
<dbReference type="HAMAP" id="MF_00074">
    <property type="entry name" value="16SrRNA_methyltr_G"/>
    <property type="match status" value="1"/>
</dbReference>
<evidence type="ECO:0000313" key="7">
    <source>
        <dbReference type="EMBL" id="MBB5018060.1"/>
    </source>
</evidence>
<dbReference type="Gene3D" id="3.40.50.150">
    <property type="entry name" value="Vaccinia Virus protein VP39"/>
    <property type="match status" value="1"/>
</dbReference>
<reference evidence="7 8" key="1">
    <citation type="submission" date="2020-08" db="EMBL/GenBank/DDBJ databases">
        <title>Genomic Encyclopedia of Type Strains, Phase IV (KMG-IV): sequencing the most valuable type-strain genomes for metagenomic binning, comparative biology and taxonomic classification.</title>
        <authorList>
            <person name="Goeker M."/>
        </authorList>
    </citation>
    <scope>NUCLEOTIDE SEQUENCE [LARGE SCALE GENOMIC DNA]</scope>
    <source>
        <strain evidence="7 8">DSM 27165</strain>
    </source>
</reference>
<dbReference type="RefSeq" id="WP_184036755.1">
    <property type="nucleotide sequence ID" value="NZ_JACHHY010000006.1"/>
</dbReference>
<comment type="caution">
    <text evidence="6">Lacks conserved residue(s) required for the propagation of feature annotation.</text>
</comment>
<keyword evidence="4 6" id="KW-0808">Transferase</keyword>
<dbReference type="PANTHER" id="PTHR31760:SF0">
    <property type="entry name" value="S-ADENOSYL-L-METHIONINE-DEPENDENT METHYLTRANSFERASES SUPERFAMILY PROTEIN"/>
    <property type="match status" value="1"/>
</dbReference>
<keyword evidence="8" id="KW-1185">Reference proteome</keyword>
<keyword evidence="5 6" id="KW-0949">S-adenosyl-L-methionine</keyword>
<protein>
    <recommendedName>
        <fullName evidence="6">Ribosomal RNA small subunit methyltransferase G</fullName>
        <ecNumber evidence="6">2.1.1.170</ecNumber>
    </recommendedName>
    <alternativeName>
        <fullName evidence="6">16S rRNA 7-methylguanosine methyltransferase</fullName>
        <shortName evidence="6">16S rRNA m7G methyltransferase</shortName>
    </alternativeName>
</protein>
<evidence type="ECO:0000256" key="5">
    <source>
        <dbReference type="ARBA" id="ARBA00022691"/>
    </source>
</evidence>
<dbReference type="Pfam" id="PF02527">
    <property type="entry name" value="GidB"/>
    <property type="match status" value="1"/>
</dbReference>
<feature type="binding site" evidence="6">
    <location>
        <begin position="126"/>
        <end position="127"/>
    </location>
    <ligand>
        <name>S-adenosyl-L-methionine</name>
        <dbReference type="ChEBI" id="CHEBI:59789"/>
    </ligand>
</feature>
<comment type="caution">
    <text evidence="7">The sequence shown here is derived from an EMBL/GenBank/DDBJ whole genome shotgun (WGS) entry which is preliminary data.</text>
</comment>
<dbReference type="GO" id="GO:0005829">
    <property type="term" value="C:cytosol"/>
    <property type="evidence" value="ECO:0007669"/>
    <property type="project" value="TreeGrafter"/>
</dbReference>
<accession>A0A840MI29</accession>
<sequence length="210" mass="23147">MILAEQLKQGIDELGLELSDDVQRKLLDYLALLEKWNKVYALTAIRDHTKMVSHHLLDCLAALPHVTAQRVLDVGSGGGQPGLVWAIARPDWSLTLLDSNHKKTTFLRQAVIDLGLSNVEVVTGRVEALTAEDPYDVITSRAFSDLGDFVRLSRALLADDGRWLAMKGVHPYEEIALLPKDIVVDKVVPLHVPGLGAERHLIIMQAVPNA</sequence>
<evidence type="ECO:0000256" key="4">
    <source>
        <dbReference type="ARBA" id="ARBA00022679"/>
    </source>
</evidence>
<dbReference type="EMBL" id="JACHHY010000006">
    <property type="protein sequence ID" value="MBB5018060.1"/>
    <property type="molecule type" value="Genomic_DNA"/>
</dbReference>
<dbReference type="SUPFAM" id="SSF53335">
    <property type="entry name" value="S-adenosyl-L-methionine-dependent methyltransferases"/>
    <property type="match status" value="1"/>
</dbReference>
<dbReference type="GO" id="GO:0070043">
    <property type="term" value="F:rRNA (guanine-N7-)-methyltransferase activity"/>
    <property type="evidence" value="ECO:0007669"/>
    <property type="project" value="UniProtKB-UniRule"/>
</dbReference>
<proteinExistence type="inferred from homology"/>
<dbReference type="CDD" id="cd02440">
    <property type="entry name" value="AdoMet_MTases"/>
    <property type="match status" value="1"/>
</dbReference>
<dbReference type="NCBIfam" id="TIGR00138">
    <property type="entry name" value="rsmG_gidB"/>
    <property type="match status" value="1"/>
</dbReference>
<evidence type="ECO:0000313" key="8">
    <source>
        <dbReference type="Proteomes" id="UP000575898"/>
    </source>
</evidence>
<comment type="function">
    <text evidence="6">Specifically methylates the N7 position of guanine in position 527 of 16S rRNA.</text>
</comment>
<evidence type="ECO:0000256" key="3">
    <source>
        <dbReference type="ARBA" id="ARBA00022603"/>
    </source>
</evidence>
<dbReference type="EC" id="2.1.1.170" evidence="6"/>
<feature type="binding site" evidence="6">
    <location>
        <position position="141"/>
    </location>
    <ligand>
        <name>S-adenosyl-L-methionine</name>
        <dbReference type="ChEBI" id="CHEBI:59789"/>
    </ligand>
</feature>